<gene>
    <name evidence="1" type="ORF">GCM10007103_28350</name>
</gene>
<comment type="caution">
    <text evidence="1">The sequence shown here is derived from an EMBL/GenBank/DDBJ whole genome shotgun (WGS) entry which is preliminary data.</text>
</comment>
<keyword evidence="2" id="KW-1185">Reference proteome</keyword>
<organism evidence="1 2">
    <name type="scientific">Salinimicrobium marinum</name>
    <dbReference type="NCBI Taxonomy" id="680283"/>
    <lineage>
        <taxon>Bacteria</taxon>
        <taxon>Pseudomonadati</taxon>
        <taxon>Bacteroidota</taxon>
        <taxon>Flavobacteriia</taxon>
        <taxon>Flavobacteriales</taxon>
        <taxon>Flavobacteriaceae</taxon>
        <taxon>Salinimicrobium</taxon>
    </lineage>
</organism>
<reference evidence="1" key="1">
    <citation type="journal article" date="2014" name="Int. J. Syst. Evol. Microbiol.">
        <title>Complete genome sequence of Corynebacterium casei LMG S-19264T (=DSM 44701T), isolated from a smear-ripened cheese.</title>
        <authorList>
            <consortium name="US DOE Joint Genome Institute (JGI-PGF)"/>
            <person name="Walter F."/>
            <person name="Albersmeier A."/>
            <person name="Kalinowski J."/>
            <person name="Ruckert C."/>
        </authorList>
    </citation>
    <scope>NUCLEOTIDE SEQUENCE</scope>
    <source>
        <strain evidence="1">KCTC 12719</strain>
    </source>
</reference>
<protein>
    <recommendedName>
        <fullName evidence="3">Addiction module component</fullName>
    </recommendedName>
</protein>
<name>A0A918W0M9_9FLAO</name>
<dbReference type="Proteomes" id="UP000610456">
    <property type="component" value="Unassembled WGS sequence"/>
</dbReference>
<dbReference type="RefSeq" id="WP_189605441.1">
    <property type="nucleotide sequence ID" value="NZ_BMXB01000014.1"/>
</dbReference>
<dbReference type="EMBL" id="BMXB01000014">
    <property type="protein sequence ID" value="GHA45609.1"/>
    <property type="molecule type" value="Genomic_DNA"/>
</dbReference>
<reference evidence="1" key="2">
    <citation type="submission" date="2020-09" db="EMBL/GenBank/DDBJ databases">
        <authorList>
            <person name="Sun Q."/>
            <person name="Kim S."/>
        </authorList>
    </citation>
    <scope>NUCLEOTIDE SEQUENCE</scope>
    <source>
        <strain evidence="1">KCTC 12719</strain>
    </source>
</reference>
<accession>A0A918W0M9</accession>
<sequence length="91" mass="10922">MDLNQMKIELIHKINSCEDENLLRKIEKVFEENVSEVNEDEVGYSAQINKNAVPEWHYEILEEEFEKYKRGELTASTWNEVDKKLQEKYDI</sequence>
<evidence type="ECO:0008006" key="3">
    <source>
        <dbReference type="Google" id="ProtNLM"/>
    </source>
</evidence>
<proteinExistence type="predicted"/>
<dbReference type="AlphaFoldDB" id="A0A918W0M9"/>
<evidence type="ECO:0000313" key="2">
    <source>
        <dbReference type="Proteomes" id="UP000610456"/>
    </source>
</evidence>
<evidence type="ECO:0000313" key="1">
    <source>
        <dbReference type="EMBL" id="GHA45609.1"/>
    </source>
</evidence>